<comment type="caution">
    <text evidence="3">The sequence shown here is derived from an EMBL/GenBank/DDBJ whole genome shotgun (WGS) entry which is preliminary data.</text>
</comment>
<keyword evidence="4" id="KW-1185">Reference proteome</keyword>
<proteinExistence type="predicted"/>
<name>A0ABR2L8P2_9EUKA</name>
<feature type="transmembrane region" description="Helical" evidence="2">
    <location>
        <begin position="89"/>
        <end position="111"/>
    </location>
</feature>
<dbReference type="Proteomes" id="UP001470230">
    <property type="component" value="Unassembled WGS sequence"/>
</dbReference>
<feature type="transmembrane region" description="Helical" evidence="2">
    <location>
        <begin position="57"/>
        <end position="83"/>
    </location>
</feature>
<organism evidence="3 4">
    <name type="scientific">Tritrichomonas musculus</name>
    <dbReference type="NCBI Taxonomy" id="1915356"/>
    <lineage>
        <taxon>Eukaryota</taxon>
        <taxon>Metamonada</taxon>
        <taxon>Parabasalia</taxon>
        <taxon>Tritrichomonadida</taxon>
        <taxon>Tritrichomonadidae</taxon>
        <taxon>Tritrichomonas</taxon>
    </lineage>
</organism>
<feature type="transmembrane region" description="Helical" evidence="2">
    <location>
        <begin position="20"/>
        <end position="45"/>
    </location>
</feature>
<keyword evidence="2" id="KW-0472">Membrane</keyword>
<accession>A0ABR2L8P2</accession>
<evidence type="ECO:0000313" key="3">
    <source>
        <dbReference type="EMBL" id="KAK8899715.1"/>
    </source>
</evidence>
<evidence type="ECO:0008006" key="5">
    <source>
        <dbReference type="Google" id="ProtNLM"/>
    </source>
</evidence>
<dbReference type="EMBL" id="JAPFFF010000001">
    <property type="protein sequence ID" value="KAK8899715.1"/>
    <property type="molecule type" value="Genomic_DNA"/>
</dbReference>
<evidence type="ECO:0000256" key="2">
    <source>
        <dbReference type="SAM" id="Phobius"/>
    </source>
</evidence>
<feature type="compositionally biased region" description="Pro residues" evidence="1">
    <location>
        <begin position="215"/>
        <end position="229"/>
    </location>
</feature>
<feature type="transmembrane region" description="Helical" evidence="2">
    <location>
        <begin position="262"/>
        <end position="284"/>
    </location>
</feature>
<keyword evidence="2" id="KW-1133">Transmembrane helix</keyword>
<protein>
    <recommendedName>
        <fullName evidence="5">Tetraspanin family protein</fullName>
    </recommendedName>
</protein>
<feature type="region of interest" description="Disordered" evidence="1">
    <location>
        <begin position="211"/>
        <end position="234"/>
    </location>
</feature>
<reference evidence="3 4" key="1">
    <citation type="submission" date="2024-04" db="EMBL/GenBank/DDBJ databases">
        <title>Tritrichomonas musculus Genome.</title>
        <authorList>
            <person name="Alves-Ferreira E."/>
            <person name="Grigg M."/>
            <person name="Lorenzi H."/>
            <person name="Galac M."/>
        </authorList>
    </citation>
    <scope>NUCLEOTIDE SEQUENCE [LARGE SCALE GENOMIC DNA]</scope>
    <source>
        <strain evidence="3 4">EAF2021</strain>
    </source>
</reference>
<gene>
    <name evidence="3" type="ORF">M9Y10_002037</name>
</gene>
<evidence type="ECO:0000256" key="1">
    <source>
        <dbReference type="SAM" id="MobiDB-lite"/>
    </source>
</evidence>
<keyword evidence="2" id="KW-0812">Transmembrane</keyword>
<evidence type="ECO:0000313" key="4">
    <source>
        <dbReference type="Proteomes" id="UP001470230"/>
    </source>
</evidence>
<sequence>MFFSKYAELSQKGVFGKAFYLIRFALCAFPIGSLIAVIYWAIITASKNWSTIVNNTILILCIIVAFLSIASFVFILFAALSILQKLEKLFTYLYFFITLSAFIVGFALLSFGNSSHEISYLSNFDKACGNSTDVVLTFPTPTIPPPSATPFATLTQTPEPSLTPTASILPPQPNPSAKIILKAEYQFLSLDNYNNNNEFLEDTSSSLPLAIPSSTPLPTPSNSPMPTPRPKNFSDGAFCKEHWTSWSRRKYIRVRTIEAKNIFAGIISPWIIFFCIEFIILLILQPPKTFQNKSNSIFLEENNGLDNNLLPDQQSQFQTHDDNVQLESDPIFKDEDASGENSLNESNV</sequence>